<evidence type="ECO:0000313" key="9">
    <source>
        <dbReference type="Proteomes" id="UP000294155"/>
    </source>
</evidence>
<organism evidence="8 9">
    <name type="scientific">Hymenobacter persicinus</name>
    <dbReference type="NCBI Taxonomy" id="2025506"/>
    <lineage>
        <taxon>Bacteria</taxon>
        <taxon>Pseudomonadati</taxon>
        <taxon>Bacteroidota</taxon>
        <taxon>Cytophagia</taxon>
        <taxon>Cytophagales</taxon>
        <taxon>Hymenobacteraceae</taxon>
        <taxon>Hymenobacter</taxon>
    </lineage>
</organism>
<dbReference type="GO" id="GO:0008880">
    <property type="term" value="F:glucuronate isomerase activity"/>
    <property type="evidence" value="ECO:0007669"/>
    <property type="project" value="UniProtKB-UniRule"/>
</dbReference>
<dbReference type="UniPathway" id="UPA00246"/>
<protein>
    <recommendedName>
        <fullName evidence="5 7">Uronate isomerase</fullName>
        <ecNumber evidence="4 7">5.3.1.12</ecNumber>
    </recommendedName>
    <alternativeName>
        <fullName evidence="7">Glucuronate isomerase</fullName>
    </alternativeName>
    <alternativeName>
        <fullName evidence="7">Uronic isomerase</fullName>
    </alternativeName>
</protein>
<dbReference type="Proteomes" id="UP000294155">
    <property type="component" value="Unassembled WGS sequence"/>
</dbReference>
<evidence type="ECO:0000256" key="5">
    <source>
        <dbReference type="ARBA" id="ARBA00020555"/>
    </source>
</evidence>
<comment type="catalytic activity">
    <reaction evidence="7">
        <text>aldehydo-D-galacturonate = keto-D-tagaturonate</text>
        <dbReference type="Rhea" id="RHEA:27702"/>
        <dbReference type="ChEBI" id="CHEBI:12952"/>
        <dbReference type="ChEBI" id="CHEBI:17886"/>
    </reaction>
</comment>
<dbReference type="RefSeq" id="WP_129922460.1">
    <property type="nucleotide sequence ID" value="NZ_SEWE01000048.1"/>
</dbReference>
<dbReference type="PANTHER" id="PTHR30068">
    <property type="entry name" value="URONATE ISOMERASE"/>
    <property type="match status" value="1"/>
</dbReference>
<comment type="catalytic activity">
    <reaction evidence="1 7">
        <text>D-glucuronate = D-fructuronate</text>
        <dbReference type="Rhea" id="RHEA:13049"/>
        <dbReference type="ChEBI" id="CHEBI:58720"/>
        <dbReference type="ChEBI" id="CHEBI:59863"/>
        <dbReference type="EC" id="5.3.1.12"/>
    </reaction>
</comment>
<keyword evidence="9" id="KW-1185">Reference proteome</keyword>
<dbReference type="Gene3D" id="1.10.2020.10">
    <property type="entry name" value="uronate isomerase, domain 2, chain A"/>
    <property type="match status" value="1"/>
</dbReference>
<dbReference type="InterPro" id="IPR032466">
    <property type="entry name" value="Metal_Hydrolase"/>
</dbReference>
<comment type="caution">
    <text evidence="8">The sequence shown here is derived from an EMBL/GenBank/DDBJ whole genome shotgun (WGS) entry which is preliminary data.</text>
</comment>
<dbReference type="EC" id="5.3.1.12" evidence="4 7"/>
<evidence type="ECO:0000256" key="1">
    <source>
        <dbReference type="ARBA" id="ARBA00001165"/>
    </source>
</evidence>
<dbReference type="AlphaFoldDB" id="A0A4Q5L9V9"/>
<evidence type="ECO:0000256" key="2">
    <source>
        <dbReference type="ARBA" id="ARBA00004892"/>
    </source>
</evidence>
<proteinExistence type="inferred from homology"/>
<dbReference type="SUPFAM" id="SSF51556">
    <property type="entry name" value="Metallo-dependent hydrolases"/>
    <property type="match status" value="1"/>
</dbReference>
<dbReference type="GO" id="GO:0042840">
    <property type="term" value="P:D-glucuronate catabolic process"/>
    <property type="evidence" value="ECO:0007669"/>
    <property type="project" value="TreeGrafter"/>
</dbReference>
<dbReference type="Pfam" id="PF02614">
    <property type="entry name" value="UxaC"/>
    <property type="match status" value="1"/>
</dbReference>
<evidence type="ECO:0000313" key="8">
    <source>
        <dbReference type="EMBL" id="RYU77231.1"/>
    </source>
</evidence>
<dbReference type="EMBL" id="SEWE01000048">
    <property type="protein sequence ID" value="RYU77231.1"/>
    <property type="molecule type" value="Genomic_DNA"/>
</dbReference>
<dbReference type="GO" id="GO:0019698">
    <property type="term" value="P:D-galacturonate catabolic process"/>
    <property type="evidence" value="ECO:0007669"/>
    <property type="project" value="TreeGrafter"/>
</dbReference>
<gene>
    <name evidence="7 8" type="primary">uxaC</name>
    <name evidence="8" type="ORF">EWM57_17575</name>
</gene>
<comment type="similarity">
    <text evidence="3 7">Belongs to the metallo-dependent hydrolases superfamily. Uronate isomerase family.</text>
</comment>
<sequence>MKKPFLNEDFLLQTETARQLYHEFAKSMPIIDYHNHLLPDQIAQDKQFDNLTQIWLYGDHYKWRAMRAHGVPERYITGDASDWEKFEKWAETVPFTVRNPLYHWTHLELQRYFDVHELLNKDSARRIYDECSAKLRTPEYSVRNLLRKMNVETLCTTDDPADSLEHHQAIAADPFGVRVLPTFRPDKAMAVEDVAAYNAYLDKLAAAAGLDIQTYDDLLAALQSRHDFFHELGSRLSDHGLERLYAAEFTPEQVAAAFLKVRGGKALNQADSEAFKSSILLDLARMDHARGWTQQFHLGALRNNNSRMLRELGPDTGWDSIGDFAQGRRLSTFLDRLDGENKLAKTILYNLNPGDNELMATMVGNFNDGSVAGKVQFGSGWWFLDQKDGMEKQINALSNMGLLSQFVGMLTDSRSFLSYPRHEYFRRVLCNLLGTDVENGELPDDMALLGLIVQNICYGNAKKYFGFGAVPKAVAQPELA</sequence>
<dbReference type="OrthoDB" id="9766564at2"/>
<evidence type="ECO:0000256" key="4">
    <source>
        <dbReference type="ARBA" id="ARBA00012546"/>
    </source>
</evidence>
<dbReference type="InterPro" id="IPR003766">
    <property type="entry name" value="Uronate_isomerase"/>
</dbReference>
<name>A0A4Q5L9V9_9BACT</name>
<evidence type="ECO:0000256" key="7">
    <source>
        <dbReference type="HAMAP-Rule" id="MF_00675"/>
    </source>
</evidence>
<evidence type="ECO:0000256" key="6">
    <source>
        <dbReference type="ARBA" id="ARBA00023235"/>
    </source>
</evidence>
<dbReference type="PANTHER" id="PTHR30068:SF4">
    <property type="entry name" value="URONATE ISOMERASE"/>
    <property type="match status" value="1"/>
</dbReference>
<evidence type="ECO:0000256" key="3">
    <source>
        <dbReference type="ARBA" id="ARBA00008397"/>
    </source>
</evidence>
<reference evidence="8 9" key="1">
    <citation type="submission" date="2019-02" db="EMBL/GenBank/DDBJ databases">
        <title>Bacterial novel species isolated from soil.</title>
        <authorList>
            <person name="Jung H.-Y."/>
        </authorList>
    </citation>
    <scope>NUCLEOTIDE SEQUENCE [LARGE SCALE GENOMIC DNA]</scope>
    <source>
        <strain evidence="8 9">1-3-3-3</strain>
    </source>
</reference>
<keyword evidence="6 7" id="KW-0413">Isomerase</keyword>
<dbReference type="HAMAP" id="MF_00675">
    <property type="entry name" value="UxaC"/>
    <property type="match status" value="1"/>
</dbReference>
<dbReference type="Gene3D" id="3.20.20.140">
    <property type="entry name" value="Metal-dependent hydrolases"/>
    <property type="match status" value="1"/>
</dbReference>
<comment type="pathway">
    <text evidence="2 7">Carbohydrate metabolism; pentose and glucuronate interconversion.</text>
</comment>
<dbReference type="NCBIfam" id="NF002794">
    <property type="entry name" value="PRK02925.1"/>
    <property type="match status" value="1"/>
</dbReference>
<accession>A0A4Q5L9V9</accession>